<protein>
    <submittedName>
        <fullName evidence="1">Uncharacterized protein</fullName>
    </submittedName>
</protein>
<keyword evidence="2" id="KW-1185">Reference proteome</keyword>
<dbReference type="AlphaFoldDB" id="A0AAD2HYP5"/>
<gene>
    <name evidence="1" type="ORF">MYCIT1_LOCUS36463</name>
</gene>
<evidence type="ECO:0000313" key="2">
    <source>
        <dbReference type="Proteomes" id="UP001295794"/>
    </source>
</evidence>
<reference evidence="1" key="1">
    <citation type="submission" date="2023-11" db="EMBL/GenBank/DDBJ databases">
        <authorList>
            <person name="De Vega J J."/>
            <person name="De Vega J J."/>
        </authorList>
    </citation>
    <scope>NUCLEOTIDE SEQUENCE</scope>
</reference>
<accession>A0AAD2HYP5</accession>
<dbReference type="EMBL" id="CAVNYO010000472">
    <property type="protein sequence ID" value="CAK5283715.1"/>
    <property type="molecule type" value="Genomic_DNA"/>
</dbReference>
<sequence>PCKTTRRHGRRRLPQMRNRDILRSSREQPCRRCSPHVRYIVDRGAGAEIRLESPADRSELLQRTRTRSWDCGASESGVVRTGES</sequence>
<proteinExistence type="predicted"/>
<feature type="non-terminal residue" evidence="1">
    <location>
        <position position="84"/>
    </location>
</feature>
<dbReference type="Proteomes" id="UP001295794">
    <property type="component" value="Unassembled WGS sequence"/>
</dbReference>
<name>A0AAD2HYP5_9AGAR</name>
<feature type="non-terminal residue" evidence="1">
    <location>
        <position position="1"/>
    </location>
</feature>
<evidence type="ECO:0000313" key="1">
    <source>
        <dbReference type="EMBL" id="CAK5283715.1"/>
    </source>
</evidence>
<comment type="caution">
    <text evidence="1">The sequence shown here is derived from an EMBL/GenBank/DDBJ whole genome shotgun (WGS) entry which is preliminary data.</text>
</comment>
<organism evidence="1 2">
    <name type="scientific">Mycena citricolor</name>
    <dbReference type="NCBI Taxonomy" id="2018698"/>
    <lineage>
        <taxon>Eukaryota</taxon>
        <taxon>Fungi</taxon>
        <taxon>Dikarya</taxon>
        <taxon>Basidiomycota</taxon>
        <taxon>Agaricomycotina</taxon>
        <taxon>Agaricomycetes</taxon>
        <taxon>Agaricomycetidae</taxon>
        <taxon>Agaricales</taxon>
        <taxon>Marasmiineae</taxon>
        <taxon>Mycenaceae</taxon>
        <taxon>Mycena</taxon>
    </lineage>
</organism>